<dbReference type="Proteomes" id="UP000887540">
    <property type="component" value="Unplaced"/>
</dbReference>
<dbReference type="InterPro" id="IPR040128">
    <property type="entry name" value="T25E4.2-like"/>
</dbReference>
<evidence type="ECO:0000313" key="2">
    <source>
        <dbReference type="WBParaSite" id="ACRNAN_scaffold13145.g12973.t1"/>
    </source>
</evidence>
<protein>
    <submittedName>
        <fullName evidence="2">Uncharacterized protein</fullName>
    </submittedName>
</protein>
<dbReference type="Gene3D" id="3.40.190.10">
    <property type="entry name" value="Periplasmic binding protein-like II"/>
    <property type="match status" value="2"/>
</dbReference>
<reference evidence="2" key="1">
    <citation type="submission" date="2022-11" db="UniProtKB">
        <authorList>
            <consortium name="WormBaseParasite"/>
        </authorList>
    </citation>
    <scope>IDENTIFICATION</scope>
</reference>
<name>A0A914CQJ2_9BILA</name>
<sequence>MFDLIASGRYTYVVDAINYYTDWYNSTYNNTNLEHIRQLNEALKSNPALITNTTDEAFAYIQQGGYIYPSQEDTYEIYVTQSMCDLYRFSADTPQKSSMFVFLKNSTILKEWNHAIIMNQDFIQRTFNKYYRNGFITGTYPNCTVDPKANLPESMTPLEPEVISVILRYNFVHFRFPTIGSGTQQRTPDTENRYCTGFFSKNFL</sequence>
<dbReference type="WBParaSite" id="ACRNAN_scaffold13145.g12973.t1">
    <property type="protein sequence ID" value="ACRNAN_scaffold13145.g12973.t1"/>
    <property type="gene ID" value="ACRNAN_scaffold13145.g12973"/>
</dbReference>
<dbReference type="PANTHER" id="PTHR22714">
    <property type="entry name" value="PROTEIN CBG02446-RELATED"/>
    <property type="match status" value="1"/>
</dbReference>
<organism evidence="1 2">
    <name type="scientific">Acrobeloides nanus</name>
    <dbReference type="NCBI Taxonomy" id="290746"/>
    <lineage>
        <taxon>Eukaryota</taxon>
        <taxon>Metazoa</taxon>
        <taxon>Ecdysozoa</taxon>
        <taxon>Nematoda</taxon>
        <taxon>Chromadorea</taxon>
        <taxon>Rhabditida</taxon>
        <taxon>Tylenchina</taxon>
        <taxon>Cephalobomorpha</taxon>
        <taxon>Cephaloboidea</taxon>
        <taxon>Cephalobidae</taxon>
        <taxon>Acrobeloides</taxon>
    </lineage>
</organism>
<dbReference type="AlphaFoldDB" id="A0A914CQJ2"/>
<proteinExistence type="predicted"/>
<accession>A0A914CQJ2</accession>
<evidence type="ECO:0000313" key="1">
    <source>
        <dbReference type="Proteomes" id="UP000887540"/>
    </source>
</evidence>
<keyword evidence="1" id="KW-1185">Reference proteome</keyword>
<dbReference type="PANTHER" id="PTHR22714:SF7">
    <property type="entry name" value="SOLUTE-BINDING PROTEIN FAMILY 3_N-TERMINAL DOMAIN-CONTAINING PROTEIN"/>
    <property type="match status" value="1"/>
</dbReference>